<dbReference type="GO" id="GO:0004222">
    <property type="term" value="F:metalloendopeptidase activity"/>
    <property type="evidence" value="ECO:0007669"/>
    <property type="project" value="TreeGrafter"/>
</dbReference>
<protein>
    <submittedName>
        <fullName evidence="2">M23 family metallopeptidase</fullName>
    </submittedName>
</protein>
<keyword evidence="3" id="KW-1185">Reference proteome</keyword>
<sequence>MYEPKRRSTANHPVTHVICFVRECKAMKKRSVDVATSTKLLVKAGIAVALLASTVCQMACASDTTGKPTLPNRSPFPPQIQLQVPYAPTAFPAEDGEHLLYELYITNFEDAPITLDHVDVIDSNQADRPPLATFAGHSLNEIVRKAGTDDIMDISNVAKPVNINAGSTVVLFLSVTQPPKTSMPKQVVQRLALTNGDVVQGAPVGTQNTRLKVLAPPVEGTHWIADDGPSNASDNHHRRGIFIVDGRMTDSRRFAVDWKQVEQGMPYHGDVHADRSYYAYDKPVFAVASATVVYVRDGLPDNPPGHNRDFHPALPVTFDNTGGNTIVLDLGDGQFAHYYHLKAGSIQVKNGQSVQVGEVIAHIGASGDAREPHLHFEVTTEVPLLAGEGIPYVIDHFQVIGGAGHTLGPRKNETPLDGMLVDFGKGRSRN</sequence>
<dbReference type="InterPro" id="IPR050570">
    <property type="entry name" value="Cell_wall_metabolism_enzyme"/>
</dbReference>
<dbReference type="Proteomes" id="UP000274358">
    <property type="component" value="Unassembled WGS sequence"/>
</dbReference>
<dbReference type="PANTHER" id="PTHR21666">
    <property type="entry name" value="PEPTIDASE-RELATED"/>
    <property type="match status" value="1"/>
</dbReference>
<dbReference type="PANTHER" id="PTHR21666:SF270">
    <property type="entry name" value="MUREIN HYDROLASE ACTIVATOR ENVC"/>
    <property type="match status" value="1"/>
</dbReference>
<gene>
    <name evidence="2" type="ORF">EKH80_23345</name>
</gene>
<dbReference type="Gene3D" id="2.70.70.10">
    <property type="entry name" value="Glucose Permease (Domain IIA)"/>
    <property type="match status" value="1"/>
</dbReference>
<proteinExistence type="predicted"/>
<feature type="domain" description="M23ase beta-sheet core" evidence="1">
    <location>
        <begin position="280"/>
        <end position="379"/>
    </location>
</feature>
<organism evidence="2 3">
    <name type="scientific">Dyella choica</name>
    <dbReference type="NCBI Taxonomy" id="1927959"/>
    <lineage>
        <taxon>Bacteria</taxon>
        <taxon>Pseudomonadati</taxon>
        <taxon>Pseudomonadota</taxon>
        <taxon>Gammaproteobacteria</taxon>
        <taxon>Lysobacterales</taxon>
        <taxon>Rhodanobacteraceae</taxon>
        <taxon>Dyella</taxon>
    </lineage>
</organism>
<dbReference type="SUPFAM" id="SSF51261">
    <property type="entry name" value="Duplicated hybrid motif"/>
    <property type="match status" value="1"/>
</dbReference>
<dbReference type="InterPro" id="IPR016047">
    <property type="entry name" value="M23ase_b-sheet_dom"/>
</dbReference>
<evidence type="ECO:0000259" key="1">
    <source>
        <dbReference type="Pfam" id="PF01551"/>
    </source>
</evidence>
<dbReference type="CDD" id="cd12797">
    <property type="entry name" value="M23_peptidase"/>
    <property type="match status" value="1"/>
</dbReference>
<dbReference type="AlphaFoldDB" id="A0A3S0RH36"/>
<evidence type="ECO:0000313" key="2">
    <source>
        <dbReference type="EMBL" id="RUL68647.1"/>
    </source>
</evidence>
<dbReference type="EMBL" id="RYYV01000047">
    <property type="protein sequence ID" value="RUL68647.1"/>
    <property type="molecule type" value="Genomic_DNA"/>
</dbReference>
<name>A0A3S0RH36_9GAMM</name>
<reference evidence="2 3" key="1">
    <citation type="submission" date="2018-12" db="EMBL/GenBank/DDBJ databases">
        <title>Dyella dinghuensis sp. nov. DHOA06 and Dyella choica sp. nov. 4M-K27, isolated from forest soil.</title>
        <authorList>
            <person name="Qiu L.-H."/>
            <person name="Gao Z.-H."/>
        </authorList>
    </citation>
    <scope>NUCLEOTIDE SEQUENCE [LARGE SCALE GENOMIC DNA]</scope>
    <source>
        <strain evidence="2 3">4M-K27</strain>
    </source>
</reference>
<dbReference type="Pfam" id="PF01551">
    <property type="entry name" value="Peptidase_M23"/>
    <property type="match status" value="1"/>
</dbReference>
<dbReference type="InterPro" id="IPR011055">
    <property type="entry name" value="Dup_hybrid_motif"/>
</dbReference>
<comment type="caution">
    <text evidence="2">The sequence shown here is derived from an EMBL/GenBank/DDBJ whole genome shotgun (WGS) entry which is preliminary data.</text>
</comment>
<accession>A0A3S0RH36</accession>
<evidence type="ECO:0000313" key="3">
    <source>
        <dbReference type="Proteomes" id="UP000274358"/>
    </source>
</evidence>